<dbReference type="SUPFAM" id="SSF46785">
    <property type="entry name" value="Winged helix' DNA-binding domain"/>
    <property type="match status" value="1"/>
</dbReference>
<dbReference type="Gene3D" id="1.10.10.10">
    <property type="entry name" value="Winged helix-like DNA-binding domain superfamily/Winged helix DNA-binding domain"/>
    <property type="match status" value="1"/>
</dbReference>
<dbReference type="InterPro" id="IPR000524">
    <property type="entry name" value="Tscrpt_reg_HTH_GntR"/>
</dbReference>
<organism evidence="5 6">
    <name type="scientific">Aedoeadaptatus acetigenes</name>
    <dbReference type="NCBI Taxonomy" id="2981723"/>
    <lineage>
        <taxon>Bacteria</taxon>
        <taxon>Bacillati</taxon>
        <taxon>Bacillota</taxon>
        <taxon>Tissierellia</taxon>
        <taxon>Tissierellales</taxon>
        <taxon>Peptoniphilaceae</taxon>
        <taxon>Aedoeadaptatus</taxon>
    </lineage>
</organism>
<comment type="caution">
    <text evidence="5">The sequence shown here is derived from an EMBL/GenBank/DDBJ whole genome shotgun (WGS) entry which is preliminary data.</text>
</comment>
<dbReference type="InterPro" id="IPR036388">
    <property type="entry name" value="WH-like_DNA-bd_sf"/>
</dbReference>
<accession>A0ABV1J910</accession>
<dbReference type="PANTHER" id="PTHR38445">
    <property type="entry name" value="HTH-TYPE TRANSCRIPTIONAL REPRESSOR YTRA"/>
    <property type="match status" value="1"/>
</dbReference>
<dbReference type="RefSeq" id="WP_148473552.1">
    <property type="nucleotide sequence ID" value="NZ_JAOQJD010000009.1"/>
</dbReference>
<dbReference type="SMART" id="SM00345">
    <property type="entry name" value="HTH_GNTR"/>
    <property type="match status" value="1"/>
</dbReference>
<evidence type="ECO:0000256" key="3">
    <source>
        <dbReference type="ARBA" id="ARBA00023163"/>
    </source>
</evidence>
<name>A0ABV1J910_9FIRM</name>
<evidence type="ECO:0000313" key="5">
    <source>
        <dbReference type="EMBL" id="MEQ3354302.1"/>
    </source>
</evidence>
<dbReference type="Proteomes" id="UP001481872">
    <property type="component" value="Unassembled WGS sequence"/>
</dbReference>
<evidence type="ECO:0000313" key="6">
    <source>
        <dbReference type="Proteomes" id="UP001481872"/>
    </source>
</evidence>
<dbReference type="Pfam" id="PF00392">
    <property type="entry name" value="GntR"/>
    <property type="match status" value="1"/>
</dbReference>
<evidence type="ECO:0000256" key="1">
    <source>
        <dbReference type="ARBA" id="ARBA00023015"/>
    </source>
</evidence>
<gene>
    <name evidence="5" type="ORF">AAA081_08355</name>
</gene>
<dbReference type="InterPro" id="IPR036390">
    <property type="entry name" value="WH_DNA-bd_sf"/>
</dbReference>
<keyword evidence="6" id="KW-1185">Reference proteome</keyword>
<dbReference type="CDD" id="cd07377">
    <property type="entry name" value="WHTH_GntR"/>
    <property type="match status" value="1"/>
</dbReference>
<keyword evidence="1" id="KW-0805">Transcription regulation</keyword>
<reference evidence="5 6" key="1">
    <citation type="submission" date="2024-04" db="EMBL/GenBank/DDBJ databases">
        <title>Human intestinal bacterial collection.</title>
        <authorList>
            <person name="Pauvert C."/>
            <person name="Hitch T.C.A."/>
            <person name="Clavel T."/>
        </authorList>
    </citation>
    <scope>NUCLEOTIDE SEQUENCE [LARGE SCALE GENOMIC DNA]</scope>
    <source>
        <strain evidence="5 6">CLA-SR-H026</strain>
    </source>
</reference>
<proteinExistence type="predicted"/>
<dbReference type="PANTHER" id="PTHR38445:SF9">
    <property type="entry name" value="HTH-TYPE TRANSCRIPTIONAL REPRESSOR YTRA"/>
    <property type="match status" value="1"/>
</dbReference>
<protein>
    <submittedName>
        <fullName evidence="5">GntR family transcriptional regulator</fullName>
    </submittedName>
</protein>
<evidence type="ECO:0000256" key="2">
    <source>
        <dbReference type="ARBA" id="ARBA00023125"/>
    </source>
</evidence>
<feature type="domain" description="HTH gntR-type" evidence="4">
    <location>
        <begin position="7"/>
        <end position="75"/>
    </location>
</feature>
<dbReference type="PROSITE" id="PS50949">
    <property type="entry name" value="HTH_GNTR"/>
    <property type="match status" value="1"/>
</dbReference>
<sequence length="125" mass="14112">MEFDGNRPIYLQLYETIRKQIAAGELIPGEKLESVRNLAKIYGVNPNTVQRALQELEREALIETDRTRGKFVTENKDTIDTLGKDAFFDACDQLIGVAADLSMTQETAVKLLNKRWEKGGSHEGR</sequence>
<keyword evidence="3" id="KW-0804">Transcription</keyword>
<keyword evidence="2" id="KW-0238">DNA-binding</keyword>
<dbReference type="EMBL" id="JBBNPS010000034">
    <property type="protein sequence ID" value="MEQ3354302.1"/>
    <property type="molecule type" value="Genomic_DNA"/>
</dbReference>
<evidence type="ECO:0000259" key="4">
    <source>
        <dbReference type="PROSITE" id="PS50949"/>
    </source>
</evidence>